<gene>
    <name evidence="1" type="ORF">H257_11881</name>
</gene>
<proteinExistence type="predicted"/>
<dbReference type="GeneID" id="20813877"/>
<dbReference type="VEuPathDB" id="FungiDB:H257_11881"/>
<evidence type="ECO:0000313" key="1">
    <source>
        <dbReference type="EMBL" id="ETV73382.1"/>
    </source>
</evidence>
<dbReference type="EMBL" id="KI913149">
    <property type="protein sequence ID" value="ETV73382.1"/>
    <property type="molecule type" value="Genomic_DNA"/>
</dbReference>
<accession>W4G0Z4</accession>
<name>W4G0Z4_APHAT</name>
<dbReference type="AlphaFoldDB" id="W4G0Z4"/>
<dbReference type="RefSeq" id="XP_009837257.1">
    <property type="nucleotide sequence ID" value="XM_009838955.1"/>
</dbReference>
<reference evidence="1" key="1">
    <citation type="submission" date="2013-12" db="EMBL/GenBank/DDBJ databases">
        <title>The Genome Sequence of Aphanomyces astaci APO3.</title>
        <authorList>
            <consortium name="The Broad Institute Genomics Platform"/>
            <person name="Russ C."/>
            <person name="Tyler B."/>
            <person name="van West P."/>
            <person name="Dieguez-Uribeondo J."/>
            <person name="Young S.K."/>
            <person name="Zeng Q."/>
            <person name="Gargeya S."/>
            <person name="Fitzgerald M."/>
            <person name="Abouelleil A."/>
            <person name="Alvarado L."/>
            <person name="Chapman S.B."/>
            <person name="Gainer-Dewar J."/>
            <person name="Goldberg J."/>
            <person name="Griggs A."/>
            <person name="Gujja S."/>
            <person name="Hansen M."/>
            <person name="Howarth C."/>
            <person name="Imamovic A."/>
            <person name="Ireland A."/>
            <person name="Larimer J."/>
            <person name="McCowan C."/>
            <person name="Murphy C."/>
            <person name="Pearson M."/>
            <person name="Poon T.W."/>
            <person name="Priest M."/>
            <person name="Roberts A."/>
            <person name="Saif S."/>
            <person name="Shea T."/>
            <person name="Sykes S."/>
            <person name="Wortman J."/>
            <person name="Nusbaum C."/>
            <person name="Birren B."/>
        </authorList>
    </citation>
    <scope>NUCLEOTIDE SEQUENCE [LARGE SCALE GENOMIC DNA]</scope>
    <source>
        <strain evidence="1">APO3</strain>
    </source>
</reference>
<organism evidence="1">
    <name type="scientific">Aphanomyces astaci</name>
    <name type="common">Crayfish plague agent</name>
    <dbReference type="NCBI Taxonomy" id="112090"/>
    <lineage>
        <taxon>Eukaryota</taxon>
        <taxon>Sar</taxon>
        <taxon>Stramenopiles</taxon>
        <taxon>Oomycota</taxon>
        <taxon>Saprolegniomycetes</taxon>
        <taxon>Saprolegniales</taxon>
        <taxon>Verrucalvaceae</taxon>
        <taxon>Aphanomyces</taxon>
    </lineage>
</organism>
<sequence length="214" mass="24190">MKFLAALVHATAATQLWFTTFVNQPLDVETRNPYRAYSGEVWKIRFRTPSIAEYGNVPGTGDSSTLTIENFKFSVKMPKHIPKNASMWLLPYLSPSIFGWPTGPPVATTRIPISDSVDGVHFQWTPEPPIIVTPNTTYWFQLDSTSETLEDAPMWLHGDIGFSSENDPMENMKLGVEQDRRFTTISRHKIRFAPSLQVYAKHTFCAEVPLRGAP</sequence>
<protein>
    <submittedName>
        <fullName evidence="1">Uncharacterized protein</fullName>
    </submittedName>
</protein>